<evidence type="ECO:0000313" key="2">
    <source>
        <dbReference type="Proteomes" id="UP001558613"/>
    </source>
</evidence>
<keyword evidence="2" id="KW-1185">Reference proteome</keyword>
<reference evidence="1 2" key="1">
    <citation type="submission" date="2023-09" db="EMBL/GenBank/DDBJ databases">
        <authorList>
            <person name="Wang M."/>
        </authorList>
    </citation>
    <scope>NUCLEOTIDE SEQUENCE [LARGE SCALE GENOMIC DNA]</scope>
    <source>
        <strain evidence="1">GT-2023</strain>
        <tissue evidence="1">Liver</tissue>
    </source>
</reference>
<accession>A0ABR3NNV2</accession>
<proteinExistence type="predicted"/>
<dbReference type="EMBL" id="JAYMGO010000003">
    <property type="protein sequence ID" value="KAL1278589.1"/>
    <property type="molecule type" value="Genomic_DNA"/>
</dbReference>
<organism evidence="1 2">
    <name type="scientific">Cirrhinus molitorella</name>
    <name type="common">mud carp</name>
    <dbReference type="NCBI Taxonomy" id="172907"/>
    <lineage>
        <taxon>Eukaryota</taxon>
        <taxon>Metazoa</taxon>
        <taxon>Chordata</taxon>
        <taxon>Craniata</taxon>
        <taxon>Vertebrata</taxon>
        <taxon>Euteleostomi</taxon>
        <taxon>Actinopterygii</taxon>
        <taxon>Neopterygii</taxon>
        <taxon>Teleostei</taxon>
        <taxon>Ostariophysi</taxon>
        <taxon>Cypriniformes</taxon>
        <taxon>Cyprinidae</taxon>
        <taxon>Labeoninae</taxon>
        <taxon>Labeonini</taxon>
        <taxon>Cirrhinus</taxon>
    </lineage>
</organism>
<evidence type="ECO:0000313" key="1">
    <source>
        <dbReference type="EMBL" id="KAL1278589.1"/>
    </source>
</evidence>
<comment type="caution">
    <text evidence="1">The sequence shown here is derived from an EMBL/GenBank/DDBJ whole genome shotgun (WGS) entry which is preliminary data.</text>
</comment>
<protein>
    <submittedName>
        <fullName evidence="1">Uncharacterized protein</fullName>
    </submittedName>
</protein>
<sequence length="129" mass="14390">MLRYYTADTPGSLSTLMILKTFQGSHLTLHPPTLFHLLAPGPIFQHPTFGRQKHTHLHMQAPADETLPHEDNPASLSLFDLNISHEALNSSPLPSEDILAGVMNLTGYNFLVYHLPLRITHPQQPSIPL</sequence>
<gene>
    <name evidence="1" type="ORF">QQF64_025262</name>
</gene>
<dbReference type="Proteomes" id="UP001558613">
    <property type="component" value="Unassembled WGS sequence"/>
</dbReference>
<name>A0ABR3NNV2_9TELE</name>